<feature type="domain" description="DUF4817" evidence="1">
    <location>
        <begin position="5"/>
        <end position="58"/>
    </location>
</feature>
<dbReference type="PANTHER" id="PTHR47326:SF1">
    <property type="entry name" value="HTH PSQ-TYPE DOMAIN-CONTAINING PROTEIN"/>
    <property type="match status" value="1"/>
</dbReference>
<evidence type="ECO:0000313" key="2">
    <source>
        <dbReference type="EMBL" id="KAJ4446189.1"/>
    </source>
</evidence>
<proteinExistence type="predicted"/>
<accession>A0ABQ8TID3</accession>
<comment type="caution">
    <text evidence="2">The sequence shown here is derived from an EMBL/GenBank/DDBJ whole genome shotgun (WGS) entry which is preliminary data.</text>
</comment>
<dbReference type="PANTHER" id="PTHR47326">
    <property type="entry name" value="TRANSPOSABLE ELEMENT TC3 TRANSPOSASE-LIKE PROTEIN"/>
    <property type="match status" value="1"/>
</dbReference>
<organism evidence="2 3">
    <name type="scientific">Periplaneta americana</name>
    <name type="common">American cockroach</name>
    <name type="synonym">Blatta americana</name>
    <dbReference type="NCBI Taxonomy" id="6978"/>
    <lineage>
        <taxon>Eukaryota</taxon>
        <taxon>Metazoa</taxon>
        <taxon>Ecdysozoa</taxon>
        <taxon>Arthropoda</taxon>
        <taxon>Hexapoda</taxon>
        <taxon>Insecta</taxon>
        <taxon>Pterygota</taxon>
        <taxon>Neoptera</taxon>
        <taxon>Polyneoptera</taxon>
        <taxon>Dictyoptera</taxon>
        <taxon>Blattodea</taxon>
        <taxon>Blattoidea</taxon>
        <taxon>Blattidae</taxon>
        <taxon>Blattinae</taxon>
        <taxon>Periplaneta</taxon>
    </lineage>
</organism>
<dbReference type="InterPro" id="IPR032135">
    <property type="entry name" value="DUF4817"/>
</dbReference>
<dbReference type="Pfam" id="PF16087">
    <property type="entry name" value="DUF4817"/>
    <property type="match status" value="1"/>
</dbReference>
<protein>
    <recommendedName>
        <fullName evidence="1">DUF4817 domain-containing protein</fullName>
    </recommendedName>
</protein>
<evidence type="ECO:0000259" key="1">
    <source>
        <dbReference type="Pfam" id="PF16087"/>
    </source>
</evidence>
<sequence>MEHFTCAQRVLIVNTFYQNGESYAATVRRLRAILGRNEAPNESTVRRLMKKFFETGSTVNLKSPGRRRPGRSEQNIAVVRDSVAVSPMKSIRRRSQQLGLRCSSVRRILLYDPNYHPYKI</sequence>
<reference evidence="2 3" key="1">
    <citation type="journal article" date="2022" name="Allergy">
        <title>Genome assembly and annotation of Periplaneta americana reveal a comprehensive cockroach allergen profile.</title>
        <authorList>
            <person name="Wang L."/>
            <person name="Xiong Q."/>
            <person name="Saelim N."/>
            <person name="Wang L."/>
            <person name="Nong W."/>
            <person name="Wan A.T."/>
            <person name="Shi M."/>
            <person name="Liu X."/>
            <person name="Cao Q."/>
            <person name="Hui J.H.L."/>
            <person name="Sookrung N."/>
            <person name="Leung T.F."/>
            <person name="Tungtrongchitr A."/>
            <person name="Tsui S.K.W."/>
        </authorList>
    </citation>
    <scope>NUCLEOTIDE SEQUENCE [LARGE SCALE GENOMIC DNA]</scope>
    <source>
        <strain evidence="2">PWHHKU_190912</strain>
    </source>
</reference>
<keyword evidence="3" id="KW-1185">Reference proteome</keyword>
<dbReference type="Proteomes" id="UP001148838">
    <property type="component" value="Unassembled WGS sequence"/>
</dbReference>
<dbReference type="EMBL" id="JAJSOF020000009">
    <property type="protein sequence ID" value="KAJ4446189.1"/>
    <property type="molecule type" value="Genomic_DNA"/>
</dbReference>
<gene>
    <name evidence="2" type="ORF">ANN_12882</name>
</gene>
<name>A0ABQ8TID3_PERAM</name>
<evidence type="ECO:0000313" key="3">
    <source>
        <dbReference type="Proteomes" id="UP001148838"/>
    </source>
</evidence>